<name>I1H1I2_BRADI</name>
<dbReference type="OMA" id="LATPINC"/>
<keyword evidence="1" id="KW-0472">Membrane</keyword>
<evidence type="ECO:0000256" key="1">
    <source>
        <dbReference type="SAM" id="Phobius"/>
    </source>
</evidence>
<dbReference type="PANTHER" id="PTHR36480:SF8">
    <property type="entry name" value="LATE EMBRYOGENESIS ABUNDANT PROTEIN LEA-2 SUBGROUP DOMAIN-CONTAINING PROTEIN"/>
    <property type="match status" value="1"/>
</dbReference>
<accession>I1H1I2</accession>
<proteinExistence type="predicted"/>
<evidence type="ECO:0000313" key="3">
    <source>
        <dbReference type="EnsemblPlants" id="KQK19825"/>
    </source>
</evidence>
<dbReference type="Gramene" id="KQK19825">
    <property type="protein sequence ID" value="KQK19825"/>
    <property type="gene ID" value="BRADI_1g50690v3"/>
</dbReference>
<reference evidence="3" key="3">
    <citation type="submission" date="2018-08" db="UniProtKB">
        <authorList>
            <consortium name="EnsemblPlants"/>
        </authorList>
    </citation>
    <scope>IDENTIFICATION</scope>
    <source>
        <strain evidence="3">cv. Bd21</strain>
    </source>
</reference>
<evidence type="ECO:0008006" key="5">
    <source>
        <dbReference type="Google" id="ProtNLM"/>
    </source>
</evidence>
<dbReference type="eggNOG" id="ENOG502R7Z7">
    <property type="taxonomic scope" value="Eukaryota"/>
</dbReference>
<keyword evidence="1" id="KW-1133">Transmembrane helix</keyword>
<reference evidence="2 3" key="1">
    <citation type="journal article" date="2010" name="Nature">
        <title>Genome sequencing and analysis of the model grass Brachypodium distachyon.</title>
        <authorList>
            <consortium name="International Brachypodium Initiative"/>
        </authorList>
    </citation>
    <scope>NUCLEOTIDE SEQUENCE [LARGE SCALE GENOMIC DNA]</scope>
    <source>
        <strain evidence="2 3">Bd21</strain>
    </source>
</reference>
<evidence type="ECO:0000313" key="2">
    <source>
        <dbReference type="EMBL" id="KQK19825.1"/>
    </source>
</evidence>
<dbReference type="PANTHER" id="PTHR36480">
    <property type="entry name" value="OS06G0118900 PROTEIN-RELATED"/>
    <property type="match status" value="1"/>
</dbReference>
<evidence type="ECO:0000313" key="4">
    <source>
        <dbReference type="Proteomes" id="UP000008810"/>
    </source>
</evidence>
<feature type="transmembrane region" description="Helical" evidence="1">
    <location>
        <begin position="20"/>
        <end position="41"/>
    </location>
</feature>
<protein>
    <recommendedName>
        <fullName evidence="5">Late embryogenesis abundant protein LEA-2 subgroup domain-containing protein</fullName>
    </recommendedName>
</protein>
<dbReference type="EMBL" id="CM000880">
    <property type="protein sequence ID" value="KQK19825.1"/>
    <property type="molecule type" value="Genomic_DNA"/>
</dbReference>
<dbReference type="AlphaFoldDB" id="I1H1I2"/>
<organism evidence="3">
    <name type="scientific">Brachypodium distachyon</name>
    <name type="common">Purple false brome</name>
    <name type="synonym">Trachynia distachya</name>
    <dbReference type="NCBI Taxonomy" id="15368"/>
    <lineage>
        <taxon>Eukaryota</taxon>
        <taxon>Viridiplantae</taxon>
        <taxon>Streptophyta</taxon>
        <taxon>Embryophyta</taxon>
        <taxon>Tracheophyta</taxon>
        <taxon>Spermatophyta</taxon>
        <taxon>Magnoliopsida</taxon>
        <taxon>Liliopsida</taxon>
        <taxon>Poales</taxon>
        <taxon>Poaceae</taxon>
        <taxon>BOP clade</taxon>
        <taxon>Pooideae</taxon>
        <taxon>Stipodae</taxon>
        <taxon>Brachypodieae</taxon>
        <taxon>Brachypodium</taxon>
    </lineage>
</organism>
<keyword evidence="4" id="KW-1185">Reference proteome</keyword>
<dbReference type="OrthoDB" id="719145at2759"/>
<sequence length="198" mass="21376">MAKVAPPKSPGKWWSTKRYILAGLAVVLAVVAVVSVFSIVLSPGEIHFSIISQASNSDPDGRHPLIELNLTLAANNTSHRTGVRYRSFLVYYLQYAASSTEKVKYSTPAKVIRAPPISQQPPLSTAEVEVSASLSMDEPAMSGGRRSNNNNIISVLLVSVVQFKAGPAYWLPYQVRVQCNPIDSLFSGSLATPINCTS</sequence>
<gene>
    <name evidence="2" type="ORF">BRADI_1g50690v3</name>
</gene>
<dbReference type="InParanoid" id="I1H1I2"/>
<reference evidence="2" key="2">
    <citation type="submission" date="2017-06" db="EMBL/GenBank/DDBJ databases">
        <title>WGS assembly of Brachypodium distachyon.</title>
        <authorList>
            <consortium name="The International Brachypodium Initiative"/>
            <person name="Lucas S."/>
            <person name="Harmon-Smith M."/>
            <person name="Lail K."/>
            <person name="Tice H."/>
            <person name="Grimwood J."/>
            <person name="Bruce D."/>
            <person name="Barry K."/>
            <person name="Shu S."/>
            <person name="Lindquist E."/>
            <person name="Wang M."/>
            <person name="Pitluck S."/>
            <person name="Vogel J.P."/>
            <person name="Garvin D.F."/>
            <person name="Mockler T.C."/>
            <person name="Schmutz J."/>
            <person name="Rokhsar D."/>
            <person name="Bevan M.W."/>
        </authorList>
    </citation>
    <scope>NUCLEOTIDE SEQUENCE</scope>
    <source>
        <strain evidence="2">Bd21</strain>
    </source>
</reference>
<dbReference type="EnsemblPlants" id="KQK19825">
    <property type="protein sequence ID" value="KQK19825"/>
    <property type="gene ID" value="BRADI_1g50690v3"/>
</dbReference>
<dbReference type="HOGENOM" id="CLU_097698_2_0_1"/>
<dbReference type="Proteomes" id="UP000008810">
    <property type="component" value="Chromosome 1"/>
</dbReference>
<keyword evidence="1" id="KW-0812">Transmembrane</keyword>